<dbReference type="AlphaFoldDB" id="C7C987"/>
<feature type="region of interest" description="Disordered" evidence="1">
    <location>
        <begin position="1"/>
        <end position="31"/>
    </location>
</feature>
<accession>C7C987</accession>
<feature type="compositionally biased region" description="Basic residues" evidence="1">
    <location>
        <begin position="12"/>
        <end position="25"/>
    </location>
</feature>
<dbReference type="KEGG" id="mdi:METDI0392"/>
<gene>
    <name evidence="2" type="ORF">METD_I0392</name>
</gene>
<evidence type="ECO:0000313" key="3">
    <source>
        <dbReference type="Proteomes" id="UP000008070"/>
    </source>
</evidence>
<sequence>MPQPAETSPATRKARRKEGARRRAQRWRDSRAAERAALQAAAAEAEALRTRLAVDGALVDALVERHRQLRDENGQRAPALPLGDVIRLARRALSPALPDAEAAIRDRLGAALQAASPAA</sequence>
<evidence type="ECO:0000256" key="1">
    <source>
        <dbReference type="SAM" id="MobiDB-lite"/>
    </source>
</evidence>
<dbReference type="EMBL" id="FP103042">
    <property type="protein sequence ID" value="CAX22053.1"/>
    <property type="molecule type" value="Genomic_DNA"/>
</dbReference>
<dbReference type="GeneID" id="72992918"/>
<dbReference type="HOGENOM" id="CLU_2058611_0_0_5"/>
<dbReference type="Proteomes" id="UP000008070">
    <property type="component" value="Chromosome"/>
</dbReference>
<reference evidence="3" key="1">
    <citation type="journal article" date="2009" name="PLoS ONE">
        <title>Methylobacterium genome sequences: a reference blueprint to investigate microbial metabolism of C1 compounds from natural and industrial sources.</title>
        <authorList>
            <person name="Vuilleumier S."/>
            <person name="Chistoserdova L."/>
            <person name="Lee M.-C."/>
            <person name="Bringel F."/>
            <person name="Lajus A."/>
            <person name="Zhou Y."/>
            <person name="Gourion B."/>
            <person name="Barbe V."/>
            <person name="Chang J."/>
            <person name="Cruveiller S."/>
            <person name="Dossat C."/>
            <person name="Gillett W."/>
            <person name="Gruffaz C."/>
            <person name="Haugen E."/>
            <person name="Hourcade E."/>
            <person name="Levy R."/>
            <person name="Mangenot S."/>
            <person name="Muller E."/>
            <person name="Nadalig T."/>
            <person name="Pagni M."/>
            <person name="Penny C."/>
            <person name="Peyraud R."/>
            <person name="Robinson D.G."/>
            <person name="Roche D."/>
            <person name="Rouy Z."/>
            <person name="Saenampechek C."/>
            <person name="Salvignol G."/>
            <person name="Vallenet D."/>
            <person name="Wu Z."/>
            <person name="Marx C.J."/>
            <person name="Vorholt J.A."/>
            <person name="Olson M.V."/>
            <person name="Kaul R."/>
            <person name="Weissenbach J."/>
            <person name="Medigue C."/>
            <person name="Lidstrom M.E."/>
        </authorList>
    </citation>
    <scope>NUCLEOTIDE SEQUENCE [LARGE SCALE GENOMIC DNA]</scope>
    <source>
        <strain evidence="3">DSM 6343 / CIP 106787 / DM4</strain>
    </source>
</reference>
<name>C7C987_METED</name>
<proteinExistence type="predicted"/>
<evidence type="ECO:0000313" key="2">
    <source>
        <dbReference type="EMBL" id="CAX22053.1"/>
    </source>
</evidence>
<dbReference type="RefSeq" id="WP_012779187.1">
    <property type="nucleotide sequence ID" value="NC_012988.1"/>
</dbReference>
<protein>
    <submittedName>
        <fullName evidence="2">Uncharacterized protein</fullName>
    </submittedName>
</protein>
<organism evidence="2 3">
    <name type="scientific">Methylorubrum extorquens (strain DSM 6343 / CIP 106787 / DM4)</name>
    <name type="common">Methylobacterium extorquens</name>
    <dbReference type="NCBI Taxonomy" id="661410"/>
    <lineage>
        <taxon>Bacteria</taxon>
        <taxon>Pseudomonadati</taxon>
        <taxon>Pseudomonadota</taxon>
        <taxon>Alphaproteobacteria</taxon>
        <taxon>Hyphomicrobiales</taxon>
        <taxon>Methylobacteriaceae</taxon>
        <taxon>Methylorubrum</taxon>
    </lineage>
</organism>